<protein>
    <submittedName>
        <fullName evidence="2">Uncharacterized protein</fullName>
    </submittedName>
</protein>
<evidence type="ECO:0000313" key="2">
    <source>
        <dbReference type="EMBL" id="KAK3240576.1"/>
    </source>
</evidence>
<gene>
    <name evidence="2" type="ORF">CYMTET_49595</name>
</gene>
<accession>A0AAE0ETZ6</accession>
<sequence length="262" mass="28295">MRLTAWGKCKQQGAAAAALDDLWIESLDPHASAASRRPLRVAMLTLLQAKGVGSTHVGEGAMPAVHLEGMDQRGSCLPGGETSLDEGPHASGSSGSDPPAVSAAVDELLSSTPSSMLWGEGEGTRIKAEVRAFLNGLSHLLLEDEELDSEVRQGVDGFFEQLPSMSWEREGSAGEPRGAVEEMVSPYSTTTVVGRQLMLPAVLLPVLLHTVNGWRGAAEVCPLCWKGRRTYRHALLWLTRKECLKTKSAMRRETNSCRLCNY</sequence>
<organism evidence="2 3">
    <name type="scientific">Cymbomonas tetramitiformis</name>
    <dbReference type="NCBI Taxonomy" id="36881"/>
    <lineage>
        <taxon>Eukaryota</taxon>
        <taxon>Viridiplantae</taxon>
        <taxon>Chlorophyta</taxon>
        <taxon>Pyramimonadophyceae</taxon>
        <taxon>Pyramimonadales</taxon>
        <taxon>Pyramimonadaceae</taxon>
        <taxon>Cymbomonas</taxon>
    </lineage>
</organism>
<evidence type="ECO:0000313" key="3">
    <source>
        <dbReference type="Proteomes" id="UP001190700"/>
    </source>
</evidence>
<dbReference type="EMBL" id="LGRX02033603">
    <property type="protein sequence ID" value="KAK3240576.1"/>
    <property type="molecule type" value="Genomic_DNA"/>
</dbReference>
<feature type="region of interest" description="Disordered" evidence="1">
    <location>
        <begin position="70"/>
        <end position="103"/>
    </location>
</feature>
<dbReference type="Proteomes" id="UP001190700">
    <property type="component" value="Unassembled WGS sequence"/>
</dbReference>
<evidence type="ECO:0000256" key="1">
    <source>
        <dbReference type="SAM" id="MobiDB-lite"/>
    </source>
</evidence>
<name>A0AAE0ETZ6_9CHLO</name>
<proteinExistence type="predicted"/>
<dbReference type="AlphaFoldDB" id="A0AAE0ETZ6"/>
<keyword evidence="3" id="KW-1185">Reference proteome</keyword>
<reference evidence="2 3" key="1">
    <citation type="journal article" date="2015" name="Genome Biol. Evol.">
        <title>Comparative Genomics of a Bacterivorous Green Alga Reveals Evolutionary Causalities and Consequences of Phago-Mixotrophic Mode of Nutrition.</title>
        <authorList>
            <person name="Burns J.A."/>
            <person name="Paasch A."/>
            <person name="Narechania A."/>
            <person name="Kim E."/>
        </authorList>
    </citation>
    <scope>NUCLEOTIDE SEQUENCE [LARGE SCALE GENOMIC DNA]</scope>
    <source>
        <strain evidence="2 3">PLY_AMNH</strain>
    </source>
</reference>
<comment type="caution">
    <text evidence="2">The sequence shown here is derived from an EMBL/GenBank/DDBJ whole genome shotgun (WGS) entry which is preliminary data.</text>
</comment>